<dbReference type="EMBL" id="CP001074">
    <property type="protein sequence ID" value="ACE93262.1"/>
    <property type="molecule type" value="Genomic_DNA"/>
</dbReference>
<evidence type="ECO:0000313" key="2">
    <source>
        <dbReference type="Proteomes" id="UP000008817"/>
    </source>
</evidence>
<dbReference type="InterPro" id="IPR045864">
    <property type="entry name" value="aa-tRNA-synth_II/BPL/LPL"/>
</dbReference>
<organism evidence="1 2">
    <name type="scientific">Rhizobium etli (strain CIAT 652)</name>
    <dbReference type="NCBI Taxonomy" id="491916"/>
    <lineage>
        <taxon>Bacteria</taxon>
        <taxon>Pseudomonadati</taxon>
        <taxon>Pseudomonadota</taxon>
        <taxon>Alphaproteobacteria</taxon>
        <taxon>Hyphomicrobiales</taxon>
        <taxon>Rhizobiaceae</taxon>
        <taxon>Rhizobium/Agrobacterium group</taxon>
        <taxon>Rhizobium</taxon>
    </lineage>
</organism>
<dbReference type="Pfam" id="PF08893">
    <property type="entry name" value="DUF1839"/>
    <property type="match status" value="1"/>
</dbReference>
<dbReference type="HOGENOM" id="CLU_436703_0_0_5"/>
<dbReference type="GO" id="GO:0016874">
    <property type="term" value="F:ligase activity"/>
    <property type="evidence" value="ECO:0007669"/>
    <property type="project" value="UniProtKB-KW"/>
</dbReference>
<gene>
    <name evidence="1" type="ordered locus">RHECIAT_CH0004334</name>
</gene>
<dbReference type="eggNOG" id="COG0172">
    <property type="taxonomic scope" value="Bacteria"/>
</dbReference>
<dbReference type="SUPFAM" id="SSF55681">
    <property type="entry name" value="Class II aaRS and biotin synthetases"/>
    <property type="match status" value="1"/>
</dbReference>
<dbReference type="CDD" id="cd00670">
    <property type="entry name" value="Gly_His_Pro_Ser_Thr_tRS_core"/>
    <property type="match status" value="1"/>
</dbReference>
<reference evidence="1 2" key="1">
    <citation type="submission" date="2008-04" db="EMBL/GenBank/DDBJ databases">
        <title>Genome diversity and DNA divergence of Rhizobium etli.</title>
        <authorList>
            <person name="Gonzalez V."/>
            <person name="Acosta J.L."/>
            <person name="Santamaria R.I."/>
            <person name="Bustos P."/>
            <person name="Hernandez-Gonzalez I.L."/>
            <person name="Fernandez J.L."/>
            <person name="Diaz R."/>
            <person name="Flores M."/>
            <person name="Mora J."/>
            <person name="Palacios R."/>
            <person name="Davila G."/>
        </authorList>
    </citation>
    <scope>NUCLEOTIDE SEQUENCE [LARGE SCALE GENOMIC DNA]</scope>
    <source>
        <strain evidence="1 2">CIAT 652</strain>
    </source>
</reference>
<dbReference type="AlphaFoldDB" id="B3PRX2"/>
<dbReference type="InterPro" id="IPR014989">
    <property type="entry name" value="DUF1839"/>
</dbReference>
<dbReference type="Gene3D" id="3.30.930.10">
    <property type="entry name" value="Bira Bifunctional Protein, Domain 2"/>
    <property type="match status" value="1"/>
</dbReference>
<dbReference type="NCBIfam" id="NF005479">
    <property type="entry name" value="PRK07080.1"/>
    <property type="match status" value="1"/>
</dbReference>
<name>B3PRX2_RHIE6</name>
<accession>B3PRX2</accession>
<evidence type="ECO:0000313" key="1">
    <source>
        <dbReference type="EMBL" id="ACE93262.1"/>
    </source>
</evidence>
<proteinExistence type="predicted"/>
<protein>
    <submittedName>
        <fullName evidence="1">Putative serine--tRNA ligase protein</fullName>
    </submittedName>
</protein>
<dbReference type="Proteomes" id="UP000008817">
    <property type="component" value="Chromosome"/>
</dbReference>
<keyword evidence="1" id="KW-0436">Ligase</keyword>
<dbReference type="KEGG" id="rec:RHECIAT_CH0004334"/>
<sequence length="626" mass="70483">MDMQTSFLDRLFEAGLLIDTGIDGLYGRSGQFEEVIAAFERLIDKVGGADGAEAMRFPPGMNRAFFEKSGYMKSFPQLAGTVHSFCGSELDHVSLLQCMEVGEDWTKGQEATDIVLTPAACYPLYPTVAKRGNLPKTGGLFDLQSYCFRHEPSKDPARQQLFRMREYVCMGTEEHVTDFRQRWMDRGVEMMKAVGLEVTIDIANDPFFGRAGKMLANNQRDQNLKFELLIPITSAANPTACMSFNYHQDAFGTKWGLNLEDGSVAHTACVGFGLERIALALFHHHGLDVKTWPANVRKALWGLSDAMTSVFPGISPETYRQHALHSGERAWPETNCYVDLWIEVLATSGVAPEAMLGFTLAQDFEGDQFTFFKVPLEDLETLYGIRATELAIYDRVERHVDVQIARGRLCLIEMDSFYMPDTRGTAYRQEHGKTTVAINRLDVAAKRVEYFHNASYFHLEGEDFDGLFQLQLTEKDPPFLPYTEFARFPERPADEAHLRATARRLAGVHFNRRPSDNPIRAFAAVFPQQVEAVAERPFGFFHKYAFNTLRQVGANFELAADHLAWLSADEFADAADHARRISDAAKSVQFQLARAVARRRFEPLQAALDPAADAWDLMMASLAERI</sequence>